<dbReference type="AlphaFoldDB" id="A0A1E5QRH6"/>
<comment type="caution">
    <text evidence="4">The sequence shown here is derived from an EMBL/GenBank/DDBJ whole genome shotgun (WGS) entry which is preliminary data.</text>
</comment>
<dbReference type="InterPro" id="IPR007890">
    <property type="entry name" value="CHASE2"/>
</dbReference>
<dbReference type="SMART" id="SM01080">
    <property type="entry name" value="CHASE2"/>
    <property type="match status" value="1"/>
</dbReference>
<dbReference type="RefSeq" id="WP_069965193.1">
    <property type="nucleotide sequence ID" value="NZ_CM124774.1"/>
</dbReference>
<feature type="transmembrane region" description="Helical" evidence="2">
    <location>
        <begin position="355"/>
        <end position="378"/>
    </location>
</feature>
<dbReference type="PANTHER" id="PTHR43081">
    <property type="entry name" value="ADENYLATE CYCLASE, TERMINAL-DIFFERENTIATION SPECIFIC-RELATED"/>
    <property type="match status" value="1"/>
</dbReference>
<dbReference type="STRING" id="1781255.BH720_00530"/>
<reference evidence="4" key="1">
    <citation type="submission" date="2016-09" db="EMBL/GenBank/DDBJ databases">
        <title>Draft genome of thermotolerant cyanobacterium Desertifilum sp. strain IPPAS B-1220.</title>
        <authorList>
            <person name="Sinetova M.A."/>
            <person name="Bolakhan K."/>
            <person name="Zayadan B.K."/>
            <person name="Mironov K.S."/>
            <person name="Ustinova V."/>
            <person name="Kupriyanova E.V."/>
            <person name="Sidorov R.A."/>
            <person name="Skrypnik A.N."/>
            <person name="Gogoleva N.E."/>
            <person name="Gogolev Y.V."/>
            <person name="Los D.A."/>
        </authorList>
    </citation>
    <scope>NUCLEOTIDE SEQUENCE [LARGE SCALE GENOMIC DNA]</scope>
    <source>
        <strain evidence="4">IPPAS B-1220</strain>
    </source>
</reference>
<dbReference type="OrthoDB" id="337251at2"/>
<comment type="similarity">
    <text evidence="1">Belongs to the adenylyl cyclase class-3 family.</text>
</comment>
<dbReference type="CDD" id="cd07302">
    <property type="entry name" value="CHD"/>
    <property type="match status" value="1"/>
</dbReference>
<keyword evidence="2" id="KW-0472">Membrane</keyword>
<dbReference type="InterPro" id="IPR050697">
    <property type="entry name" value="Adenylyl/Guanylyl_Cyclase_3/4"/>
</dbReference>
<organism evidence="4">
    <name type="scientific">Desertifilum tharense IPPAS B-1220</name>
    <dbReference type="NCBI Taxonomy" id="1781255"/>
    <lineage>
        <taxon>Bacteria</taxon>
        <taxon>Bacillati</taxon>
        <taxon>Cyanobacteriota</taxon>
        <taxon>Cyanophyceae</taxon>
        <taxon>Desertifilales</taxon>
        <taxon>Desertifilaceae</taxon>
        <taxon>Desertifilum</taxon>
    </lineage>
</organism>
<keyword evidence="2" id="KW-1133">Transmembrane helix</keyword>
<dbReference type="SMART" id="SM00044">
    <property type="entry name" value="CYCc"/>
    <property type="match status" value="1"/>
</dbReference>
<accession>A0A1E5QRH6</accession>
<dbReference type="GO" id="GO:0035556">
    <property type="term" value="P:intracellular signal transduction"/>
    <property type="evidence" value="ECO:0007669"/>
    <property type="project" value="InterPro"/>
</dbReference>
<feature type="domain" description="Guanylate cyclase" evidence="3">
    <location>
        <begin position="438"/>
        <end position="570"/>
    </location>
</feature>
<evidence type="ECO:0000313" key="4">
    <source>
        <dbReference type="EMBL" id="OEJ77197.1"/>
    </source>
</evidence>
<feature type="transmembrane region" description="Helical" evidence="2">
    <location>
        <begin position="324"/>
        <end position="343"/>
    </location>
</feature>
<dbReference type="Pfam" id="PF00211">
    <property type="entry name" value="Guanylate_cyc"/>
    <property type="match status" value="1"/>
</dbReference>
<evidence type="ECO:0000259" key="3">
    <source>
        <dbReference type="PROSITE" id="PS50125"/>
    </source>
</evidence>
<gene>
    <name evidence="4" type="ORF">BH720_00530</name>
</gene>
<name>A0A1E5QRH6_9CYAN</name>
<keyword evidence="2" id="KW-0812">Transmembrane</keyword>
<dbReference type="PANTHER" id="PTHR43081:SF1">
    <property type="entry name" value="ADENYLATE CYCLASE, TERMINAL-DIFFERENTIATION SPECIFIC"/>
    <property type="match status" value="1"/>
</dbReference>
<dbReference type="Gene3D" id="3.30.70.1230">
    <property type="entry name" value="Nucleotide cyclase"/>
    <property type="match status" value="1"/>
</dbReference>
<dbReference type="EMBL" id="MJGC01000010">
    <property type="protein sequence ID" value="OEJ77197.1"/>
    <property type="molecule type" value="Genomic_DNA"/>
</dbReference>
<dbReference type="GO" id="GO:0009190">
    <property type="term" value="P:cyclic nucleotide biosynthetic process"/>
    <property type="evidence" value="ECO:0007669"/>
    <property type="project" value="InterPro"/>
</dbReference>
<dbReference type="SUPFAM" id="SSF55073">
    <property type="entry name" value="Nucleotide cyclase"/>
    <property type="match status" value="1"/>
</dbReference>
<dbReference type="PROSITE" id="PS50125">
    <property type="entry name" value="GUANYLATE_CYCLASE_2"/>
    <property type="match status" value="1"/>
</dbReference>
<protein>
    <submittedName>
        <fullName evidence="4">Adenylate cyclase</fullName>
    </submittedName>
</protein>
<sequence>MSKQLRRLLWDWRGVWLATPAIAGLVLSVRLTGLLQSWEWAAYDLYVRLRPQQPRDERIAIVGIDEGDVRAQGQAIIPDAVYAQLIEKLKAQQPRVIGLDVYRDQAVEPGHAELLQVFANTPNLVGIRKVVGDRDRETIPGPPGLERVGSNDLIFDEDKTVRRGLLTLNDPDGNVIPSFSLYLASLYLVQEGIAPQPVEGKNYWKLGKTTFLPFTANDGPYVRADAGGYQMILNYRGPNLHFETVSMRDVLNDRIPPDWGRDRIILIGAVGESFQDLFFTPYTRTPSERMAGVEVHANFASQFISAALEGRSTIRTWPNLYEELWVLFWSGVGATLTWTWRYAGGVKAISLRRTAIALLAGVILFGSTFAAFLASWWIPVIPPALALAGSAIAITAYIARTAGDIRKTFGRYLSDSVVANLLESPEGLKLGGQRQKLTILTSDLRGFTSLSERLPPEEVVKILNFYLEYMADVITAHQGTIDEFMGDGILVLFGAPTQGTDDAVRAVACGVAMQLAMISVNQKMAEWDLPPLAMGIGIHTGEVVVGNIGSEKRTKYGVVGNNVNLTYRIESYTTGGQILISESTLQEVGSTIRIDGYKQVQPKGVKQPILIYEVGGIGGEYNLFLPKEEEIFISLRSEIPLQYTILEGKHVGENVFNGRLVELSDKGALIRSSHAGLESLPLMLTNIKLNLGEEDNKSEDIYAKVLEQPAPSSSFYIRFTAKPPEIEKQLEQLYKSLQFPQSESSCD</sequence>
<evidence type="ECO:0000256" key="1">
    <source>
        <dbReference type="ARBA" id="ARBA00005381"/>
    </source>
</evidence>
<proteinExistence type="inferred from homology"/>
<evidence type="ECO:0000256" key="2">
    <source>
        <dbReference type="SAM" id="Phobius"/>
    </source>
</evidence>
<dbReference type="Pfam" id="PF05226">
    <property type="entry name" value="CHASE2"/>
    <property type="match status" value="1"/>
</dbReference>
<dbReference type="InterPro" id="IPR001054">
    <property type="entry name" value="A/G_cyclase"/>
</dbReference>
<dbReference type="InterPro" id="IPR029787">
    <property type="entry name" value="Nucleotide_cyclase"/>
</dbReference>
<dbReference type="GO" id="GO:0004016">
    <property type="term" value="F:adenylate cyclase activity"/>
    <property type="evidence" value="ECO:0007669"/>
    <property type="project" value="UniProtKB-ARBA"/>
</dbReference>